<dbReference type="PANTHER" id="PTHR30329">
    <property type="entry name" value="STATOR ELEMENT OF FLAGELLAR MOTOR COMPLEX"/>
    <property type="match status" value="1"/>
</dbReference>
<evidence type="ECO:0000313" key="9">
    <source>
        <dbReference type="Proteomes" id="UP001500547"/>
    </source>
</evidence>
<dbReference type="SUPFAM" id="SSF103088">
    <property type="entry name" value="OmpA-like"/>
    <property type="match status" value="1"/>
</dbReference>
<feature type="domain" description="OmpA-like" evidence="7">
    <location>
        <begin position="177"/>
        <end position="292"/>
    </location>
</feature>
<dbReference type="InterPro" id="IPR006664">
    <property type="entry name" value="OMP_bac"/>
</dbReference>
<dbReference type="InterPro" id="IPR050330">
    <property type="entry name" value="Bact_OuterMem_StrucFunc"/>
</dbReference>
<feature type="chain" id="PRO_5046141804" description="OmpA-like domain-containing protein" evidence="6">
    <location>
        <begin position="33"/>
        <end position="292"/>
    </location>
</feature>
<evidence type="ECO:0000256" key="1">
    <source>
        <dbReference type="ARBA" id="ARBA00004442"/>
    </source>
</evidence>
<dbReference type="Proteomes" id="UP001500547">
    <property type="component" value="Unassembled WGS sequence"/>
</dbReference>
<comment type="caution">
    <text evidence="8">The sequence shown here is derived from an EMBL/GenBank/DDBJ whole genome shotgun (WGS) entry which is preliminary data.</text>
</comment>
<dbReference type="CDD" id="cd07185">
    <property type="entry name" value="OmpA_C-like"/>
    <property type="match status" value="1"/>
</dbReference>
<evidence type="ECO:0000256" key="3">
    <source>
        <dbReference type="ARBA" id="ARBA00023237"/>
    </source>
</evidence>
<keyword evidence="9" id="KW-1185">Reference proteome</keyword>
<keyword evidence="6" id="KW-0732">Signal</keyword>
<evidence type="ECO:0000313" key="8">
    <source>
        <dbReference type="EMBL" id="GAA5163019.1"/>
    </source>
</evidence>
<protein>
    <recommendedName>
        <fullName evidence="7">OmpA-like domain-containing protein</fullName>
    </recommendedName>
</protein>
<sequence>MPFRNASCLSRSLLVRMLVALTGLITMTLAHAQSDAKDCSDPAMFPTRIPNYVIASCKRGNDTEQLRWPGGQQQVMGLRSEVVYRVPAPAQGATPKYVAANYANAITKIGGVLLEDPAKTTLGDRLTARVNVDGKEVWVRLFSEQAVVGGNWVSYKLITVQVDSGAQVVSARKMLEALDKDGFITLYINFDTAKWDIKPDAQPTIKEITELLRSQPRLRLSVEGHTDNAGAAAANKTLSENRARAVMEALVKSGIEASRLKSAGYGQERPVADNRTEEGRAKNRRVELVKLP</sequence>
<evidence type="ECO:0000259" key="7">
    <source>
        <dbReference type="PROSITE" id="PS51123"/>
    </source>
</evidence>
<evidence type="ECO:0000256" key="4">
    <source>
        <dbReference type="PROSITE-ProRule" id="PRU00473"/>
    </source>
</evidence>
<dbReference type="InterPro" id="IPR006665">
    <property type="entry name" value="OmpA-like"/>
</dbReference>
<dbReference type="EMBL" id="BAABLD010000007">
    <property type="protein sequence ID" value="GAA5163019.1"/>
    <property type="molecule type" value="Genomic_DNA"/>
</dbReference>
<dbReference type="Pfam" id="PF00691">
    <property type="entry name" value="OmpA"/>
    <property type="match status" value="1"/>
</dbReference>
<comment type="subcellular location">
    <subcellularLocation>
        <location evidence="1">Cell outer membrane</location>
    </subcellularLocation>
</comment>
<feature type="compositionally biased region" description="Basic and acidic residues" evidence="5">
    <location>
        <begin position="270"/>
        <end position="292"/>
    </location>
</feature>
<reference evidence="9" key="1">
    <citation type="journal article" date="2019" name="Int. J. Syst. Evol. Microbiol.">
        <title>The Global Catalogue of Microorganisms (GCM) 10K type strain sequencing project: providing services to taxonomists for standard genome sequencing and annotation.</title>
        <authorList>
            <consortium name="The Broad Institute Genomics Platform"/>
            <consortium name="The Broad Institute Genome Sequencing Center for Infectious Disease"/>
            <person name="Wu L."/>
            <person name="Ma J."/>
        </authorList>
    </citation>
    <scope>NUCLEOTIDE SEQUENCE [LARGE SCALE GENOMIC DNA]</scope>
    <source>
        <strain evidence="9">JCM 18715</strain>
    </source>
</reference>
<evidence type="ECO:0000256" key="2">
    <source>
        <dbReference type="ARBA" id="ARBA00023136"/>
    </source>
</evidence>
<dbReference type="PROSITE" id="PS51123">
    <property type="entry name" value="OMPA_2"/>
    <property type="match status" value="1"/>
</dbReference>
<feature type="region of interest" description="Disordered" evidence="5">
    <location>
        <begin position="263"/>
        <end position="292"/>
    </location>
</feature>
<accession>A0ABP9QJV2</accession>
<evidence type="ECO:0000256" key="5">
    <source>
        <dbReference type="SAM" id="MobiDB-lite"/>
    </source>
</evidence>
<evidence type="ECO:0000256" key="6">
    <source>
        <dbReference type="SAM" id="SignalP"/>
    </source>
</evidence>
<dbReference type="InterPro" id="IPR036737">
    <property type="entry name" value="OmpA-like_sf"/>
</dbReference>
<organism evidence="8 9">
    <name type="scientific">Viridibacterium curvum</name>
    <dbReference type="NCBI Taxonomy" id="1101404"/>
    <lineage>
        <taxon>Bacteria</taxon>
        <taxon>Pseudomonadati</taxon>
        <taxon>Pseudomonadota</taxon>
        <taxon>Betaproteobacteria</taxon>
        <taxon>Rhodocyclales</taxon>
        <taxon>Rhodocyclaceae</taxon>
        <taxon>Viridibacterium</taxon>
    </lineage>
</organism>
<dbReference type="PANTHER" id="PTHR30329:SF21">
    <property type="entry name" value="LIPOPROTEIN YIAD-RELATED"/>
    <property type="match status" value="1"/>
</dbReference>
<feature type="signal peptide" evidence="6">
    <location>
        <begin position="1"/>
        <end position="32"/>
    </location>
</feature>
<proteinExistence type="predicted"/>
<gene>
    <name evidence="8" type="ORF">GCM10025770_14530</name>
</gene>
<name>A0ABP9QJV2_9RHOO</name>
<dbReference type="RefSeq" id="WP_345532218.1">
    <property type="nucleotide sequence ID" value="NZ_BAABLD010000007.1"/>
</dbReference>
<dbReference type="PRINTS" id="PR01021">
    <property type="entry name" value="OMPADOMAIN"/>
</dbReference>
<keyword evidence="2 4" id="KW-0472">Membrane</keyword>
<keyword evidence="3" id="KW-0998">Cell outer membrane</keyword>
<dbReference type="Gene3D" id="3.30.1330.60">
    <property type="entry name" value="OmpA-like domain"/>
    <property type="match status" value="1"/>
</dbReference>